<comment type="caution">
    <text evidence="1">The sequence shown here is derived from an EMBL/GenBank/DDBJ whole genome shotgun (WGS) entry which is preliminary data.</text>
</comment>
<protein>
    <submittedName>
        <fullName evidence="1">Uncharacterized protein</fullName>
    </submittedName>
</protein>
<sequence>SGGVATLLEIEDYCISPDPPIVCLGQIVSIEVKGSERSAGGFASQFAGYNKILRQGGFEIEDGEVTAYPRERYAEKFNALGVPLLPLYIGVWSPNGPLTLNISDASGRSVEVTMPKSLTTTSALISRDGQPIEIGYSNRPLLANLPGR</sequence>
<gene>
    <name evidence="1" type="ORF">S01H1_03220</name>
</gene>
<accession>X0S3E7</accession>
<organism evidence="1">
    <name type="scientific">marine sediment metagenome</name>
    <dbReference type="NCBI Taxonomy" id="412755"/>
    <lineage>
        <taxon>unclassified sequences</taxon>
        <taxon>metagenomes</taxon>
        <taxon>ecological metagenomes</taxon>
    </lineage>
</organism>
<name>X0S3E7_9ZZZZ</name>
<proteinExistence type="predicted"/>
<evidence type="ECO:0000313" key="1">
    <source>
        <dbReference type="EMBL" id="GAF75583.1"/>
    </source>
</evidence>
<dbReference type="AlphaFoldDB" id="X0S3E7"/>
<dbReference type="EMBL" id="BARS01001726">
    <property type="protein sequence ID" value="GAF75583.1"/>
    <property type="molecule type" value="Genomic_DNA"/>
</dbReference>
<reference evidence="1" key="1">
    <citation type="journal article" date="2014" name="Front. Microbiol.">
        <title>High frequency of phylogenetically diverse reductive dehalogenase-homologous genes in deep subseafloor sedimentary metagenomes.</title>
        <authorList>
            <person name="Kawai M."/>
            <person name="Futagami T."/>
            <person name="Toyoda A."/>
            <person name="Takaki Y."/>
            <person name="Nishi S."/>
            <person name="Hori S."/>
            <person name="Arai W."/>
            <person name="Tsubouchi T."/>
            <person name="Morono Y."/>
            <person name="Uchiyama I."/>
            <person name="Ito T."/>
            <person name="Fujiyama A."/>
            <person name="Inagaki F."/>
            <person name="Takami H."/>
        </authorList>
    </citation>
    <scope>NUCLEOTIDE SEQUENCE</scope>
    <source>
        <strain evidence="1">Expedition CK06-06</strain>
    </source>
</reference>
<feature type="non-terminal residue" evidence="1">
    <location>
        <position position="1"/>
    </location>
</feature>